<dbReference type="AlphaFoldDB" id="A0AAD5PXM2"/>
<evidence type="ECO:0000259" key="2">
    <source>
        <dbReference type="Pfam" id="PF12248"/>
    </source>
</evidence>
<organism evidence="3 4">
    <name type="scientific">Daphnia sinensis</name>
    <dbReference type="NCBI Taxonomy" id="1820382"/>
    <lineage>
        <taxon>Eukaryota</taxon>
        <taxon>Metazoa</taxon>
        <taxon>Ecdysozoa</taxon>
        <taxon>Arthropoda</taxon>
        <taxon>Crustacea</taxon>
        <taxon>Branchiopoda</taxon>
        <taxon>Diplostraca</taxon>
        <taxon>Cladocera</taxon>
        <taxon>Anomopoda</taxon>
        <taxon>Daphniidae</taxon>
        <taxon>Daphnia</taxon>
        <taxon>Daphnia similis group</taxon>
    </lineage>
</organism>
<dbReference type="Proteomes" id="UP000820818">
    <property type="component" value="Linkage Group LG3"/>
</dbReference>
<keyword evidence="4" id="KW-1185">Reference proteome</keyword>
<evidence type="ECO:0000313" key="3">
    <source>
        <dbReference type="EMBL" id="KAI9561718.1"/>
    </source>
</evidence>
<evidence type="ECO:0000256" key="1">
    <source>
        <dbReference type="SAM" id="MobiDB-lite"/>
    </source>
</evidence>
<sequence>MTEIFTDDDKKYVIRPIKGKGQGRDTLTFDVKCKNDAHIALLSSEEITTPMVEIFIGGWANQKSAIRLNQSRPDKAEEPTPDIVCCEEYRRFWIRFRNNLIQVGREGDEEPFLSWENTEEPFKVTHFAFSTGWGSAGAWIFDDEEQSSSSSSSSSEEEDAEKIRQRGKKPFYRRPAVWLDMKDGKIPMRAVIGGVDSSGEKIYVGRLKKDGTLLPGKIVPSHNCCYAAHDGQECGSSKFQVLVRNKCCELIWVSAGDGHIPFGALQGGFSTDKEPVYIGRVMHEGATSIGLVHPSRGICLCSYGGEEICHNEYEVLVVKSIPL</sequence>
<dbReference type="PANTHER" id="PTHR31649">
    <property type="entry name" value="AGAP009604-PA"/>
    <property type="match status" value="1"/>
</dbReference>
<proteinExistence type="predicted"/>
<accession>A0AAD5PXM2</accession>
<feature type="domain" description="Farnesoic acid O-methyl transferase" evidence="2">
    <location>
        <begin position="10"/>
        <end position="144"/>
    </location>
</feature>
<dbReference type="EMBL" id="WJBH02000003">
    <property type="protein sequence ID" value="KAI9561718.1"/>
    <property type="molecule type" value="Genomic_DNA"/>
</dbReference>
<evidence type="ECO:0000313" key="4">
    <source>
        <dbReference type="Proteomes" id="UP000820818"/>
    </source>
</evidence>
<feature type="region of interest" description="Disordered" evidence="1">
    <location>
        <begin position="144"/>
        <end position="166"/>
    </location>
</feature>
<comment type="caution">
    <text evidence="3">The sequence shown here is derived from an EMBL/GenBank/DDBJ whole genome shotgun (WGS) entry which is preliminary data.</text>
</comment>
<protein>
    <recommendedName>
        <fullName evidence="2">Farnesoic acid O-methyl transferase domain-containing protein</fullName>
    </recommendedName>
</protein>
<dbReference type="Pfam" id="PF12248">
    <property type="entry name" value="Methyltransf_FA"/>
    <property type="match status" value="1"/>
</dbReference>
<dbReference type="SMART" id="SM00696">
    <property type="entry name" value="DM9"/>
    <property type="match status" value="2"/>
</dbReference>
<dbReference type="InterPro" id="IPR006616">
    <property type="entry name" value="DM9_repeat"/>
</dbReference>
<gene>
    <name evidence="3" type="ORF">GHT06_012678</name>
</gene>
<dbReference type="InterPro" id="IPR022041">
    <property type="entry name" value="Methyltransf_FA"/>
</dbReference>
<name>A0AAD5PXM2_9CRUS</name>
<dbReference type="Pfam" id="PF11901">
    <property type="entry name" value="DM9"/>
    <property type="match status" value="1"/>
</dbReference>
<reference evidence="3 4" key="1">
    <citation type="submission" date="2022-05" db="EMBL/GenBank/DDBJ databases">
        <title>A multi-omics perspective on studying reproductive biology in Daphnia sinensis.</title>
        <authorList>
            <person name="Jia J."/>
        </authorList>
    </citation>
    <scope>NUCLEOTIDE SEQUENCE [LARGE SCALE GENOMIC DNA]</scope>
    <source>
        <strain evidence="3 4">WSL</strain>
    </source>
</reference>
<dbReference type="PANTHER" id="PTHR31649:SF1">
    <property type="entry name" value="FARNESOIC ACID O-METHYL TRANSFERASE DOMAIN-CONTAINING PROTEIN"/>
    <property type="match status" value="1"/>
</dbReference>